<evidence type="ECO:0000256" key="1">
    <source>
        <dbReference type="ARBA" id="ARBA00004127"/>
    </source>
</evidence>
<feature type="transmembrane region" description="Helical" evidence="5">
    <location>
        <begin position="93"/>
        <end position="111"/>
    </location>
</feature>
<feature type="transmembrane region" description="Helical" evidence="5">
    <location>
        <begin position="63"/>
        <end position="81"/>
    </location>
</feature>
<feature type="transmembrane region" description="Helical" evidence="5">
    <location>
        <begin position="7"/>
        <end position="30"/>
    </location>
</feature>
<evidence type="ECO:0000259" key="6">
    <source>
        <dbReference type="SMART" id="SM00752"/>
    </source>
</evidence>
<reference evidence="7 8" key="1">
    <citation type="journal article" date="2019" name="Int. J. Syst. Evol. Microbiol.">
        <title>The Global Catalogue of Microorganisms (GCM) 10K type strain sequencing project: providing services to taxonomists for standard genome sequencing and annotation.</title>
        <authorList>
            <consortium name="The Broad Institute Genomics Platform"/>
            <consortium name="The Broad Institute Genome Sequencing Center for Infectious Disease"/>
            <person name="Wu L."/>
            <person name="Ma J."/>
        </authorList>
    </citation>
    <scope>NUCLEOTIDE SEQUENCE [LARGE SCALE GENOMIC DNA]</scope>
    <source>
        <strain evidence="7 8">JCM 15900</strain>
    </source>
</reference>
<feature type="domain" description="HTTM-like" evidence="6">
    <location>
        <begin position="9"/>
        <end position="265"/>
    </location>
</feature>
<evidence type="ECO:0000256" key="3">
    <source>
        <dbReference type="ARBA" id="ARBA00022989"/>
    </source>
</evidence>
<proteinExistence type="predicted"/>
<protein>
    <submittedName>
        <fullName evidence="7">HTTM domain-containing protein</fullName>
    </submittedName>
</protein>
<dbReference type="EMBL" id="BAAAPZ010000002">
    <property type="protein sequence ID" value="GAA2088843.1"/>
    <property type="molecule type" value="Genomic_DNA"/>
</dbReference>
<organism evidence="7 8">
    <name type="scientific">Brevibacterium salitolerans</name>
    <dbReference type="NCBI Taxonomy" id="1403566"/>
    <lineage>
        <taxon>Bacteria</taxon>
        <taxon>Bacillati</taxon>
        <taxon>Actinomycetota</taxon>
        <taxon>Actinomycetes</taxon>
        <taxon>Micrococcales</taxon>
        <taxon>Brevibacteriaceae</taxon>
        <taxon>Brevibacterium</taxon>
    </lineage>
</organism>
<keyword evidence="3 5" id="KW-1133">Transmembrane helix</keyword>
<sequence>MNPVLRFLLPAVPLARVACFRVIVYAFVLVDVWTLSNDVLRHSLIPEFYSPLLLPRLLGIPPVTQAGAIALLVIVTVSSLVAMTGRLPRTSGWIAAGSFWCWMFYSQGYGYVAHDHMALMIAVVVLPTVGAAGFRDDRLSRAAGWALRCVQIAVVLTYFFSVWSKWVRSGNLANWANGAVFVWAIMRRGSWIISWTLAFPWLLIVAQWCLLVVEILSPVALFLRDRWLYLTVGFFMLFHLATFLSLGISFLPTVICWAAFLPLERVLWKARPGLAPQPAASGS</sequence>
<feature type="transmembrane region" description="Helical" evidence="5">
    <location>
        <begin position="228"/>
        <end position="261"/>
    </location>
</feature>
<comment type="caution">
    <text evidence="7">The sequence shown here is derived from an EMBL/GenBank/DDBJ whole genome shotgun (WGS) entry which is preliminary data.</text>
</comment>
<feature type="transmembrane region" description="Helical" evidence="5">
    <location>
        <begin position="117"/>
        <end position="134"/>
    </location>
</feature>
<dbReference type="SMART" id="SM00752">
    <property type="entry name" value="HTTM"/>
    <property type="match status" value="1"/>
</dbReference>
<evidence type="ECO:0000256" key="2">
    <source>
        <dbReference type="ARBA" id="ARBA00022692"/>
    </source>
</evidence>
<evidence type="ECO:0000313" key="8">
    <source>
        <dbReference type="Proteomes" id="UP001500984"/>
    </source>
</evidence>
<dbReference type="Proteomes" id="UP001500984">
    <property type="component" value="Unassembled WGS sequence"/>
</dbReference>
<keyword evidence="4 5" id="KW-0472">Membrane</keyword>
<evidence type="ECO:0000313" key="7">
    <source>
        <dbReference type="EMBL" id="GAA2088843.1"/>
    </source>
</evidence>
<dbReference type="RefSeq" id="WP_344334725.1">
    <property type="nucleotide sequence ID" value="NZ_BAAAPZ010000002.1"/>
</dbReference>
<feature type="transmembrane region" description="Helical" evidence="5">
    <location>
        <begin position="146"/>
        <end position="163"/>
    </location>
</feature>
<name>A0ABN2WBS9_9MICO</name>
<comment type="subcellular location">
    <subcellularLocation>
        <location evidence="1">Endomembrane system</location>
        <topology evidence="1">Multi-pass membrane protein</topology>
    </subcellularLocation>
</comment>
<dbReference type="InterPro" id="IPR011020">
    <property type="entry name" value="HTTM-like"/>
</dbReference>
<gene>
    <name evidence="7" type="ORF">GCM10009823_04200</name>
</gene>
<evidence type="ECO:0000256" key="5">
    <source>
        <dbReference type="SAM" id="Phobius"/>
    </source>
</evidence>
<keyword evidence="2 5" id="KW-0812">Transmembrane</keyword>
<keyword evidence="8" id="KW-1185">Reference proteome</keyword>
<accession>A0ABN2WBS9</accession>
<evidence type="ECO:0000256" key="4">
    <source>
        <dbReference type="ARBA" id="ARBA00023136"/>
    </source>
</evidence>
<feature type="transmembrane region" description="Helical" evidence="5">
    <location>
        <begin position="198"/>
        <end position="222"/>
    </location>
</feature>